<dbReference type="EMBL" id="FNOY01000010">
    <property type="protein sequence ID" value="SDX83900.1"/>
    <property type="molecule type" value="Genomic_DNA"/>
</dbReference>
<keyword evidence="4" id="KW-1185">Reference proteome</keyword>
<gene>
    <name evidence="3" type="ORF">SAMN05421881_10105</name>
</gene>
<evidence type="ECO:0000259" key="2">
    <source>
        <dbReference type="Pfam" id="PF12146"/>
    </source>
</evidence>
<keyword evidence="1" id="KW-1133">Transmembrane helix</keyword>
<evidence type="ECO:0000313" key="4">
    <source>
        <dbReference type="Proteomes" id="UP000198640"/>
    </source>
</evidence>
<name>A0A1H3EZ54_9PROT</name>
<proteinExistence type="predicted"/>
<sequence>MKRMIVSLTTSLFAVWLLFSLLLYILQPIFIYFPDNAVRMKPPGFGLHHETVTLTTADGVNINGWWLPHENPRATMLFLHGNAGNISHRLQKLQIYNRLGLSVLIVDYRGYGLSEGTPTEQGTYLDAEAAWAYLTQVRRIPARDIVLYGESLGGVIAARQASQVAAGALILESTFTSVRDMGKHYYPFLPVNLITRIHYPALEYIQAVASPVLVIHSPADEIVPYEMGRRLFEAASPPKDFLEIKGDHNGGFLRSGELYTDGLDQFIQKHFDQPPNRLES</sequence>
<organism evidence="3 4">
    <name type="scientific">Nitrosomonas halophila</name>
    <dbReference type="NCBI Taxonomy" id="44576"/>
    <lineage>
        <taxon>Bacteria</taxon>
        <taxon>Pseudomonadati</taxon>
        <taxon>Pseudomonadota</taxon>
        <taxon>Betaproteobacteria</taxon>
        <taxon>Nitrosomonadales</taxon>
        <taxon>Nitrosomonadaceae</taxon>
        <taxon>Nitrosomonas</taxon>
    </lineage>
</organism>
<reference evidence="3 4" key="1">
    <citation type="submission" date="2016-10" db="EMBL/GenBank/DDBJ databases">
        <authorList>
            <person name="de Groot N.N."/>
        </authorList>
    </citation>
    <scope>NUCLEOTIDE SEQUENCE [LARGE SCALE GENOMIC DNA]</scope>
    <source>
        <strain evidence="3 4">Nm1</strain>
    </source>
</reference>
<keyword evidence="1" id="KW-0812">Transmembrane</keyword>
<evidence type="ECO:0000313" key="3">
    <source>
        <dbReference type="EMBL" id="SDX83900.1"/>
    </source>
</evidence>
<keyword evidence="1" id="KW-0472">Membrane</keyword>
<dbReference type="InterPro" id="IPR022742">
    <property type="entry name" value="Hydrolase_4"/>
</dbReference>
<dbReference type="Proteomes" id="UP000198640">
    <property type="component" value="Unassembled WGS sequence"/>
</dbReference>
<dbReference type="OrthoDB" id="9777090at2"/>
<feature type="transmembrane region" description="Helical" evidence="1">
    <location>
        <begin position="12"/>
        <end position="33"/>
    </location>
</feature>
<dbReference type="RefSeq" id="WP_090412301.1">
    <property type="nucleotide sequence ID" value="NZ_FNOY01000010.1"/>
</dbReference>
<feature type="domain" description="Serine aminopeptidase S33" evidence="2">
    <location>
        <begin position="71"/>
        <end position="181"/>
    </location>
</feature>
<dbReference type="STRING" id="44576.SAMN05421881_10105"/>
<dbReference type="InterPro" id="IPR029058">
    <property type="entry name" value="AB_hydrolase_fold"/>
</dbReference>
<dbReference type="Gene3D" id="3.40.50.1820">
    <property type="entry name" value="alpha/beta hydrolase"/>
    <property type="match status" value="1"/>
</dbReference>
<evidence type="ECO:0000256" key="1">
    <source>
        <dbReference type="SAM" id="Phobius"/>
    </source>
</evidence>
<dbReference type="PANTHER" id="PTHR12277">
    <property type="entry name" value="ALPHA/BETA HYDROLASE DOMAIN-CONTAINING PROTEIN"/>
    <property type="match status" value="1"/>
</dbReference>
<dbReference type="AlphaFoldDB" id="A0A1H3EZ54"/>
<protein>
    <recommendedName>
        <fullName evidence="2">Serine aminopeptidase S33 domain-containing protein</fullName>
    </recommendedName>
</protein>
<dbReference type="Pfam" id="PF12146">
    <property type="entry name" value="Hydrolase_4"/>
    <property type="match status" value="1"/>
</dbReference>
<dbReference type="PANTHER" id="PTHR12277:SF81">
    <property type="entry name" value="PROTEIN ABHD13"/>
    <property type="match status" value="1"/>
</dbReference>
<dbReference type="SUPFAM" id="SSF53474">
    <property type="entry name" value="alpha/beta-Hydrolases"/>
    <property type="match status" value="1"/>
</dbReference>
<accession>A0A1H3EZ54</accession>